<dbReference type="Proteomes" id="UP000035489">
    <property type="component" value="Unassembled WGS sequence"/>
</dbReference>
<reference evidence="1 2" key="1">
    <citation type="submission" date="2015-05" db="EMBL/GenBank/DDBJ databases">
        <title>Draft genome sequence of Microvirga vignae strain BR3299, a novel nitrogen fixing bacteria isolated from Brazil semi-aired region.</title>
        <authorList>
            <person name="Zilli J.E."/>
            <person name="Passos S.R."/>
            <person name="Leite J."/>
            <person name="Baldani J.I."/>
            <person name="Xavier G.R."/>
            <person name="Rumjaneck N.G."/>
            <person name="Simoes-Araujo J.L."/>
        </authorList>
    </citation>
    <scope>NUCLEOTIDE SEQUENCE [LARGE SCALE GENOMIC DNA]</scope>
    <source>
        <strain evidence="1 2">BR3299</strain>
    </source>
</reference>
<dbReference type="EMBL" id="LCYG01000039">
    <property type="protein sequence ID" value="KLK92198.1"/>
    <property type="molecule type" value="Genomic_DNA"/>
</dbReference>
<dbReference type="PATRIC" id="fig|1225564.3.peg.4040"/>
<accession>A0A0H1RAG7</accession>
<comment type="caution">
    <text evidence="1">The sequence shown here is derived from an EMBL/GenBank/DDBJ whole genome shotgun (WGS) entry which is preliminary data.</text>
</comment>
<gene>
    <name evidence="1" type="ORF">AA309_15685</name>
</gene>
<name>A0A0H1RAG7_9HYPH</name>
<evidence type="ECO:0000313" key="2">
    <source>
        <dbReference type="Proteomes" id="UP000035489"/>
    </source>
</evidence>
<protein>
    <submittedName>
        <fullName evidence="1">Uncharacterized protein</fullName>
    </submittedName>
</protein>
<sequence>MLRRSEAAFPADLENSHGDVTGLVCFHALHEANCDLEKARLRYRLAAHALRTIRERLDQALEQAYQQQSFGPLGNLFDEEETTLAVYEKASANVAEAEERWCMIRAALAYEKELMRAGPLSLKRLN</sequence>
<organism evidence="1 2">
    <name type="scientific">Microvirga vignae</name>
    <dbReference type="NCBI Taxonomy" id="1225564"/>
    <lineage>
        <taxon>Bacteria</taxon>
        <taxon>Pseudomonadati</taxon>
        <taxon>Pseudomonadota</taxon>
        <taxon>Alphaproteobacteria</taxon>
        <taxon>Hyphomicrobiales</taxon>
        <taxon>Methylobacteriaceae</taxon>
        <taxon>Microvirga</taxon>
    </lineage>
</organism>
<proteinExistence type="predicted"/>
<evidence type="ECO:0000313" key="1">
    <source>
        <dbReference type="EMBL" id="KLK92198.1"/>
    </source>
</evidence>
<dbReference type="AlphaFoldDB" id="A0A0H1RAG7"/>
<keyword evidence="2" id="KW-1185">Reference proteome</keyword>